<keyword evidence="3" id="KW-1185">Reference proteome</keyword>
<evidence type="ECO:0000256" key="1">
    <source>
        <dbReference type="SAM" id="Phobius"/>
    </source>
</evidence>
<keyword evidence="1" id="KW-0472">Membrane</keyword>
<dbReference type="PANTHER" id="PTHR35792:SF3">
    <property type="entry name" value="IG HYPOTHETICAL 17707"/>
    <property type="match status" value="1"/>
</dbReference>
<reference evidence="2 3" key="1">
    <citation type="submission" date="2020-10" db="EMBL/GenBank/DDBJ databases">
        <title>Bacillus sp. HD4P25, an endophyte from a halophyte.</title>
        <authorList>
            <person name="Sun J.-Q."/>
        </authorList>
    </citation>
    <scope>NUCLEOTIDE SEQUENCE [LARGE SCALE GENOMIC DNA]</scope>
    <source>
        <strain evidence="2 3">YIM 93174</strain>
    </source>
</reference>
<sequence length="119" mass="13112">MGKGLNFLYGIIIGSAIGGATTLLTSPTSGKELRKQLQTNSQHLIETLQKLKSEGLDLSNTITSSSKQSITAISEFKNDLVHSFDQWTESTKENKKSIQKELSEIEILLSDLEKSVRKS</sequence>
<dbReference type="EMBL" id="JADCLJ010000006">
    <property type="protein sequence ID" value="MBE4906748.1"/>
    <property type="molecule type" value="Genomic_DNA"/>
</dbReference>
<name>A0ABR9QE68_9BACI</name>
<accession>A0ABR9QE68</accession>
<dbReference type="PANTHER" id="PTHR35792">
    <property type="entry name" value="GENERAL STRESS PROTEIN"/>
    <property type="match status" value="1"/>
</dbReference>
<proteinExistence type="predicted"/>
<keyword evidence="1" id="KW-1133">Transmembrane helix</keyword>
<keyword evidence="1" id="KW-0812">Transmembrane</keyword>
<dbReference type="InterPro" id="IPR052928">
    <property type="entry name" value="Desiccation-related_membrane"/>
</dbReference>
<dbReference type="InterPro" id="IPR024623">
    <property type="entry name" value="YtxH"/>
</dbReference>
<dbReference type="RefSeq" id="WP_193534243.1">
    <property type="nucleotide sequence ID" value="NZ_JADCLJ010000006.1"/>
</dbReference>
<evidence type="ECO:0000313" key="2">
    <source>
        <dbReference type="EMBL" id="MBE4906748.1"/>
    </source>
</evidence>
<protein>
    <submittedName>
        <fullName evidence="2">YtxH domain-containing protein</fullName>
    </submittedName>
</protein>
<evidence type="ECO:0000313" key="3">
    <source>
        <dbReference type="Proteomes" id="UP001516662"/>
    </source>
</evidence>
<comment type="caution">
    <text evidence="2">The sequence shown here is derived from an EMBL/GenBank/DDBJ whole genome shotgun (WGS) entry which is preliminary data.</text>
</comment>
<dbReference type="Pfam" id="PF12732">
    <property type="entry name" value="YtxH"/>
    <property type="match status" value="1"/>
</dbReference>
<organism evidence="2 3">
    <name type="scientific">Litchfieldia luteola</name>
    <dbReference type="NCBI Taxonomy" id="682179"/>
    <lineage>
        <taxon>Bacteria</taxon>
        <taxon>Bacillati</taxon>
        <taxon>Bacillota</taxon>
        <taxon>Bacilli</taxon>
        <taxon>Bacillales</taxon>
        <taxon>Bacillaceae</taxon>
        <taxon>Litchfieldia</taxon>
    </lineage>
</organism>
<dbReference type="Proteomes" id="UP001516662">
    <property type="component" value="Unassembled WGS sequence"/>
</dbReference>
<feature type="transmembrane region" description="Helical" evidence="1">
    <location>
        <begin position="6"/>
        <end position="25"/>
    </location>
</feature>
<gene>
    <name evidence="2" type="ORF">IMZ08_01590</name>
</gene>